<evidence type="ECO:0000256" key="2">
    <source>
        <dbReference type="ARBA" id="ARBA00022475"/>
    </source>
</evidence>
<evidence type="ECO:0000256" key="7">
    <source>
        <dbReference type="SAM" id="Phobius"/>
    </source>
</evidence>
<dbReference type="PROSITE" id="PS50262">
    <property type="entry name" value="G_PROTEIN_RECEP_F1_2"/>
    <property type="match status" value="1"/>
</dbReference>
<keyword evidence="6" id="KW-0297">G-protein coupled receptor</keyword>
<name>A0ABP0GBK0_CLALP</name>
<feature type="transmembrane region" description="Helical" evidence="7">
    <location>
        <begin position="135"/>
        <end position="154"/>
    </location>
</feature>
<accession>A0ABP0GBK0</accession>
<evidence type="ECO:0000313" key="9">
    <source>
        <dbReference type="EMBL" id="CAK8689151.1"/>
    </source>
</evidence>
<evidence type="ECO:0000256" key="4">
    <source>
        <dbReference type="ARBA" id="ARBA00022989"/>
    </source>
</evidence>
<evidence type="ECO:0000313" key="10">
    <source>
        <dbReference type="Proteomes" id="UP001642483"/>
    </source>
</evidence>
<feature type="domain" description="G-protein coupled receptors family 1 profile" evidence="8">
    <location>
        <begin position="60"/>
        <end position="446"/>
    </location>
</feature>
<feature type="transmembrane region" description="Helical" evidence="7">
    <location>
        <begin position="391"/>
        <end position="415"/>
    </location>
</feature>
<feature type="transmembrane region" description="Helical" evidence="7">
    <location>
        <begin position="93"/>
        <end position="115"/>
    </location>
</feature>
<feature type="transmembrane region" description="Helical" evidence="7">
    <location>
        <begin position="175"/>
        <end position="196"/>
    </location>
</feature>
<evidence type="ECO:0000256" key="3">
    <source>
        <dbReference type="ARBA" id="ARBA00022692"/>
    </source>
</evidence>
<organism evidence="9 10">
    <name type="scientific">Clavelina lepadiformis</name>
    <name type="common">Light-bulb sea squirt</name>
    <name type="synonym">Ascidia lepadiformis</name>
    <dbReference type="NCBI Taxonomy" id="159417"/>
    <lineage>
        <taxon>Eukaryota</taxon>
        <taxon>Metazoa</taxon>
        <taxon>Chordata</taxon>
        <taxon>Tunicata</taxon>
        <taxon>Ascidiacea</taxon>
        <taxon>Aplousobranchia</taxon>
        <taxon>Clavelinidae</taxon>
        <taxon>Clavelina</taxon>
    </lineage>
</organism>
<keyword evidence="2" id="KW-1003">Cell membrane</keyword>
<dbReference type="InterPro" id="IPR017452">
    <property type="entry name" value="GPCR_Rhodpsn_7TM"/>
</dbReference>
<proteinExistence type="inferred from homology"/>
<comment type="caution">
    <text evidence="9">The sequence shown here is derived from an EMBL/GenBank/DDBJ whole genome shotgun (WGS) entry which is preliminary data.</text>
</comment>
<evidence type="ECO:0000256" key="1">
    <source>
        <dbReference type="ARBA" id="ARBA00004651"/>
    </source>
</evidence>
<dbReference type="Proteomes" id="UP001642483">
    <property type="component" value="Unassembled WGS sequence"/>
</dbReference>
<dbReference type="PRINTS" id="PR00237">
    <property type="entry name" value="GPCRRHODOPSN"/>
</dbReference>
<keyword evidence="6" id="KW-0675">Receptor</keyword>
<protein>
    <recommendedName>
        <fullName evidence="8">G-protein coupled receptors family 1 profile domain-containing protein</fullName>
    </recommendedName>
</protein>
<keyword evidence="3 6" id="KW-0812">Transmembrane</keyword>
<keyword evidence="6" id="KW-0807">Transducer</keyword>
<evidence type="ECO:0000259" key="8">
    <source>
        <dbReference type="PROSITE" id="PS50262"/>
    </source>
</evidence>
<dbReference type="Gene3D" id="1.20.1070.10">
    <property type="entry name" value="Rhodopsin 7-helix transmembrane proteins"/>
    <property type="match status" value="2"/>
</dbReference>
<gene>
    <name evidence="9" type="ORF">CVLEPA_LOCUS21117</name>
</gene>
<dbReference type="PANTHER" id="PTHR22750">
    <property type="entry name" value="G-PROTEIN COUPLED RECEPTOR"/>
    <property type="match status" value="1"/>
</dbReference>
<comment type="subcellular location">
    <subcellularLocation>
        <location evidence="1">Cell membrane</location>
        <topology evidence="1">Multi-pass membrane protein</topology>
    </subcellularLocation>
</comment>
<keyword evidence="5 7" id="KW-0472">Membrane</keyword>
<reference evidence="9 10" key="1">
    <citation type="submission" date="2024-02" db="EMBL/GenBank/DDBJ databases">
        <authorList>
            <person name="Daric V."/>
            <person name="Darras S."/>
        </authorList>
    </citation>
    <scope>NUCLEOTIDE SEQUENCE [LARGE SCALE GENOMIC DNA]</scope>
</reference>
<keyword evidence="10" id="KW-1185">Reference proteome</keyword>
<dbReference type="InterPro" id="IPR000276">
    <property type="entry name" value="GPCR_Rhodpsn"/>
</dbReference>
<keyword evidence="4 7" id="KW-1133">Transmembrane helix</keyword>
<evidence type="ECO:0000256" key="6">
    <source>
        <dbReference type="RuleBase" id="RU000688"/>
    </source>
</evidence>
<sequence length="481" mass="54912">MVSNLRKDDDFTTTISLKTGPAELTTFSNQFKNISCKQDNATAGSLEVMASTAGTVIGITNLFTICTIVAVIRIKKKQSNNRQIQQRTSTQTTFYYFCNLAVADMLAGFLLLWIFCLQEVVLSSRTPISELLQKSVWIVTVWSSMLSQVMIAVDRYFYISSASKLTSDTTRRKRLMGWGIAITWLMPILMFVVPVVTKWNCLSDCDCKKLDNSTSDVYYMICKPLGECSQFNPTFTKSSMLYLGFVLLLMPVIPCVLYAKIYSLCRESTLKLRTNHKHPSFNSNCPSVTEMGRISKEASLHSRDESLYSVETSFIDKSATPPPVVKTSNQSDEIFSKQQTGFWKNRFSVIWCLQRNAQHKSEDKCKARTQERRCSKPTAADRKRDKKDLKLLHTLIIILVLFLISTIPLGVLFLVSFDEVDKKYVKVAKILLTLSLLNSLLNPLVYFWRFPTMRDAFCRVFCFRRETKVNLRNNSTTLSVR</sequence>
<comment type="similarity">
    <text evidence="6">Belongs to the G-protein coupled receptor 1 family.</text>
</comment>
<feature type="transmembrane region" description="Helical" evidence="7">
    <location>
        <begin position="240"/>
        <end position="259"/>
    </location>
</feature>
<dbReference type="PROSITE" id="PS00237">
    <property type="entry name" value="G_PROTEIN_RECEP_F1_1"/>
    <property type="match status" value="1"/>
</dbReference>
<feature type="transmembrane region" description="Helical" evidence="7">
    <location>
        <begin position="48"/>
        <end position="72"/>
    </location>
</feature>
<dbReference type="Pfam" id="PF00001">
    <property type="entry name" value="7tm_1"/>
    <property type="match status" value="1"/>
</dbReference>
<dbReference type="EMBL" id="CAWYQH010000108">
    <property type="protein sequence ID" value="CAK8689151.1"/>
    <property type="molecule type" value="Genomic_DNA"/>
</dbReference>
<evidence type="ECO:0000256" key="5">
    <source>
        <dbReference type="ARBA" id="ARBA00023136"/>
    </source>
</evidence>
<feature type="transmembrane region" description="Helical" evidence="7">
    <location>
        <begin position="427"/>
        <end position="448"/>
    </location>
</feature>
<dbReference type="SUPFAM" id="SSF81321">
    <property type="entry name" value="Family A G protein-coupled receptor-like"/>
    <property type="match status" value="1"/>
</dbReference>